<feature type="transmembrane region" description="Helical" evidence="1">
    <location>
        <begin position="38"/>
        <end position="59"/>
    </location>
</feature>
<dbReference type="EMBL" id="JBHSGA010000011">
    <property type="protein sequence ID" value="MFC4526197.1"/>
    <property type="molecule type" value="Genomic_DNA"/>
</dbReference>
<protein>
    <submittedName>
        <fullName evidence="2">Pr6Pr family membrane protein</fullName>
    </submittedName>
</protein>
<dbReference type="Proteomes" id="UP001595961">
    <property type="component" value="Unassembled WGS sequence"/>
</dbReference>
<feature type="transmembrane region" description="Helical" evidence="1">
    <location>
        <begin position="71"/>
        <end position="92"/>
    </location>
</feature>
<gene>
    <name evidence="2" type="ORF">ACFO5W_06050</name>
</gene>
<name>A0ABV9C0B0_9GAMM</name>
<keyword evidence="1" id="KW-0472">Membrane</keyword>
<dbReference type="NCBIfam" id="NF038065">
    <property type="entry name" value="Pr6Pr"/>
    <property type="match status" value="1"/>
</dbReference>
<evidence type="ECO:0000313" key="2">
    <source>
        <dbReference type="EMBL" id="MFC4526197.1"/>
    </source>
</evidence>
<accession>A0ABV9C0B0</accession>
<keyword evidence="3" id="KW-1185">Reference proteome</keyword>
<evidence type="ECO:0000256" key="1">
    <source>
        <dbReference type="SAM" id="Phobius"/>
    </source>
</evidence>
<feature type="transmembrane region" description="Helical" evidence="1">
    <location>
        <begin position="139"/>
        <end position="155"/>
    </location>
</feature>
<evidence type="ECO:0000313" key="3">
    <source>
        <dbReference type="Proteomes" id="UP001595961"/>
    </source>
</evidence>
<comment type="caution">
    <text evidence="2">The sequence shown here is derived from an EMBL/GenBank/DDBJ whole genome shotgun (WGS) entry which is preliminary data.</text>
</comment>
<keyword evidence="1" id="KW-0812">Transmembrane</keyword>
<feature type="transmembrane region" description="Helical" evidence="1">
    <location>
        <begin position="175"/>
        <end position="200"/>
    </location>
</feature>
<organism evidence="2 3">
    <name type="scientific">Dyella halodurans</name>
    <dbReference type="NCBI Taxonomy" id="1920171"/>
    <lineage>
        <taxon>Bacteria</taxon>
        <taxon>Pseudomonadati</taxon>
        <taxon>Pseudomonadota</taxon>
        <taxon>Gammaproteobacteria</taxon>
        <taxon>Lysobacterales</taxon>
        <taxon>Rhodanobacteraceae</taxon>
        <taxon>Dyella</taxon>
    </lineage>
</organism>
<keyword evidence="1" id="KW-1133">Transmembrane helix</keyword>
<dbReference type="InterPro" id="IPR049713">
    <property type="entry name" value="Pr6Pr-like"/>
</dbReference>
<dbReference type="RefSeq" id="WP_266150987.1">
    <property type="nucleotide sequence ID" value="NZ_CP064028.1"/>
</dbReference>
<proteinExistence type="predicted"/>
<sequence length="217" mass="24344">MSQPYRLLATLGALLGWFGLVLQFWMSARQTGGVLAGLWLLLGFYTILTNLLVAAALTATAIGPRGVVTRFFLRPGVQTALAMSITIVGLIYNVMLRGLWHPEGWLLLADVIVHDVMPVLYLVYWWLAVAKSDLRWSQVLVWQSYPAAYFLYVLLRGASDGRYPYPFLDVPTLGYLQVLIDACFVLLAFICVGLVLVAVGRWQARRHGMKRYPRPAI</sequence>
<feature type="transmembrane region" description="Helical" evidence="1">
    <location>
        <begin position="104"/>
        <end position="127"/>
    </location>
</feature>
<reference evidence="3" key="1">
    <citation type="journal article" date="2019" name="Int. J. Syst. Evol. Microbiol.">
        <title>The Global Catalogue of Microorganisms (GCM) 10K type strain sequencing project: providing services to taxonomists for standard genome sequencing and annotation.</title>
        <authorList>
            <consortium name="The Broad Institute Genomics Platform"/>
            <consortium name="The Broad Institute Genome Sequencing Center for Infectious Disease"/>
            <person name="Wu L."/>
            <person name="Ma J."/>
        </authorList>
    </citation>
    <scope>NUCLEOTIDE SEQUENCE [LARGE SCALE GENOMIC DNA]</scope>
    <source>
        <strain evidence="3">CCM 4481</strain>
    </source>
</reference>
<feature type="transmembrane region" description="Helical" evidence="1">
    <location>
        <begin position="7"/>
        <end position="26"/>
    </location>
</feature>